<dbReference type="PANTHER" id="PTHR40061">
    <property type="entry name" value="SPORULATION PROTEIN YLMC-RELATED"/>
    <property type="match status" value="1"/>
</dbReference>
<dbReference type="SUPFAM" id="SSF50346">
    <property type="entry name" value="PRC-barrel domain"/>
    <property type="match status" value="1"/>
</dbReference>
<dbReference type="PANTHER" id="PTHR40061:SF1">
    <property type="entry name" value="SPORULATION PROTEIN YLMC-RELATED"/>
    <property type="match status" value="1"/>
</dbReference>
<evidence type="ECO:0000313" key="2">
    <source>
        <dbReference type="EMBL" id="PNU00020.1"/>
    </source>
</evidence>
<dbReference type="RefSeq" id="WP_103081076.1">
    <property type="nucleotide sequence ID" value="NZ_CP021850.1"/>
</dbReference>
<evidence type="ECO:0000313" key="3">
    <source>
        <dbReference type="Proteomes" id="UP000236151"/>
    </source>
</evidence>
<dbReference type="EMBL" id="NIOJ01000014">
    <property type="protein sequence ID" value="PNU00020.1"/>
    <property type="molecule type" value="Genomic_DNA"/>
</dbReference>
<keyword evidence="3" id="KW-1185">Reference proteome</keyword>
<protein>
    <submittedName>
        <fullName evidence="2">YlmC/YmxH family sporulation protein</fullName>
    </submittedName>
</protein>
<accession>A0A2K2FGV1</accession>
<dbReference type="Pfam" id="PF05239">
    <property type="entry name" value="PRC"/>
    <property type="match status" value="1"/>
</dbReference>
<feature type="domain" description="PRC-barrel" evidence="1">
    <location>
        <begin position="4"/>
        <end position="76"/>
    </location>
</feature>
<dbReference type="NCBIfam" id="TIGR02888">
    <property type="entry name" value="spore_YlmC_YmxH"/>
    <property type="match status" value="1"/>
</dbReference>
<dbReference type="InterPro" id="IPR014238">
    <property type="entry name" value="Spore_YlmC/YmxH"/>
</dbReference>
<organism evidence="2 3">
    <name type="scientific">Clostridium thermosuccinogenes</name>
    <dbReference type="NCBI Taxonomy" id="84032"/>
    <lineage>
        <taxon>Bacteria</taxon>
        <taxon>Bacillati</taxon>
        <taxon>Bacillota</taxon>
        <taxon>Clostridia</taxon>
        <taxon>Eubacteriales</taxon>
        <taxon>Clostridiaceae</taxon>
        <taxon>Clostridium</taxon>
    </lineage>
</organism>
<sequence>MCRTSDLKKKEVINLHDGRRLGFVSDVEINMEDGRLEAIIIPGPGRIFKMIGKDDEVVIPWDHISKIGDDIIFVDMDERFMRKYFD</sequence>
<evidence type="ECO:0000259" key="1">
    <source>
        <dbReference type="Pfam" id="PF05239"/>
    </source>
</evidence>
<dbReference type="InterPro" id="IPR011033">
    <property type="entry name" value="PRC_barrel-like_sf"/>
</dbReference>
<dbReference type="AlphaFoldDB" id="A0A2K2FGV1"/>
<name>A0A2K2FGV1_9CLOT</name>
<dbReference type="InterPro" id="IPR027275">
    <property type="entry name" value="PRC-brl_dom"/>
</dbReference>
<dbReference type="Proteomes" id="UP000236151">
    <property type="component" value="Unassembled WGS sequence"/>
</dbReference>
<reference evidence="2 3" key="1">
    <citation type="submission" date="2017-06" db="EMBL/GenBank/DDBJ databases">
        <title>Investigating the central metabolism of Clostridium thermosuccinogenes.</title>
        <authorList>
            <person name="Koendjbiharie J.G."/>
            <person name="van Kranenburg R."/>
        </authorList>
    </citation>
    <scope>NUCLEOTIDE SEQUENCE [LARGE SCALE GENOMIC DNA]</scope>
    <source>
        <strain evidence="2 3">DSM 5806</strain>
    </source>
</reference>
<proteinExistence type="predicted"/>
<dbReference type="Gene3D" id="2.30.30.240">
    <property type="entry name" value="PRC-barrel domain"/>
    <property type="match status" value="1"/>
</dbReference>
<dbReference type="OrthoDB" id="6024937at2"/>
<dbReference type="KEGG" id="cthd:CDO33_09015"/>
<comment type="caution">
    <text evidence="2">The sequence shown here is derived from an EMBL/GenBank/DDBJ whole genome shotgun (WGS) entry which is preliminary data.</text>
</comment>
<gene>
    <name evidence="2" type="ORF">CDQ84_07315</name>
</gene>